<comment type="caution">
    <text evidence="5">The sequence shown here is derived from an EMBL/GenBank/DDBJ whole genome shotgun (WGS) entry which is preliminary data.</text>
</comment>
<organism evidence="5 6">
    <name type="scientific">Eragrostis curvula</name>
    <name type="common">weeping love grass</name>
    <dbReference type="NCBI Taxonomy" id="38414"/>
    <lineage>
        <taxon>Eukaryota</taxon>
        <taxon>Viridiplantae</taxon>
        <taxon>Streptophyta</taxon>
        <taxon>Embryophyta</taxon>
        <taxon>Tracheophyta</taxon>
        <taxon>Spermatophyta</taxon>
        <taxon>Magnoliopsida</taxon>
        <taxon>Liliopsida</taxon>
        <taxon>Poales</taxon>
        <taxon>Poaceae</taxon>
        <taxon>PACMAD clade</taxon>
        <taxon>Chloridoideae</taxon>
        <taxon>Eragrostideae</taxon>
        <taxon>Eragrostidinae</taxon>
        <taxon>Eragrostis</taxon>
    </lineage>
</organism>
<evidence type="ECO:0000313" key="6">
    <source>
        <dbReference type="Proteomes" id="UP000324897"/>
    </source>
</evidence>
<proteinExistence type="predicted"/>
<dbReference type="PANTHER" id="PTHR33138:SF75">
    <property type="entry name" value="WALL-ASSOCIATED RECEPTOR KINASE GALACTURONAN-BINDING DOMAIN-CONTAINING PROTEIN"/>
    <property type="match status" value="1"/>
</dbReference>
<sequence length="245" mass="26333">MAPSLLVLVVSSVWTALSLPLMMLGVAADGEGGGRCPPVLCGNVNISFPFRIVPEQATDTNCGAIGFQVQCSNNTPYLGFYGGDYWFQILNIFYGNGSMLVADIRKLQDFNISDPRGCHAPTSNSTTKLGYPFYNSPANKNLIIYNCTRGPPTAERERLVETVCHSNTFFRVAESFDKSGGYSSYFLAGCDAVFIPVLGGSGKVNASNYKELISDGFLLTWQLPSSPPLPPPTSGKFTPGANKSV</sequence>
<protein>
    <recommendedName>
        <fullName evidence="4">Wall-associated receptor kinase galacturonan-binding domain-containing protein</fullName>
    </recommendedName>
</protein>
<reference evidence="5 6" key="1">
    <citation type="journal article" date="2019" name="Sci. Rep.">
        <title>A high-quality genome of Eragrostis curvula grass provides insights into Poaceae evolution and supports new strategies to enhance forage quality.</title>
        <authorList>
            <person name="Carballo J."/>
            <person name="Santos B.A.C.M."/>
            <person name="Zappacosta D."/>
            <person name="Garbus I."/>
            <person name="Selva J.P."/>
            <person name="Gallo C.A."/>
            <person name="Diaz A."/>
            <person name="Albertini E."/>
            <person name="Caccamo M."/>
            <person name="Echenique V."/>
        </authorList>
    </citation>
    <scope>NUCLEOTIDE SEQUENCE [LARGE SCALE GENOMIC DNA]</scope>
    <source>
        <strain evidence="6">cv. Victoria</strain>
        <tissue evidence="5">Leaf</tissue>
    </source>
</reference>
<evidence type="ECO:0000313" key="5">
    <source>
        <dbReference type="EMBL" id="TVU22045.1"/>
    </source>
</evidence>
<gene>
    <name evidence="5" type="ORF">EJB05_31721</name>
</gene>
<dbReference type="AlphaFoldDB" id="A0A5J9UEA0"/>
<name>A0A5J9UEA0_9POAL</name>
<keyword evidence="6" id="KW-1185">Reference proteome</keyword>
<comment type="subcellular location">
    <subcellularLocation>
        <location evidence="1">Membrane</location>
        <topology evidence="1">Single-pass membrane protein</topology>
    </subcellularLocation>
</comment>
<evidence type="ECO:0000256" key="2">
    <source>
        <dbReference type="ARBA" id="ARBA00022729"/>
    </source>
</evidence>
<feature type="domain" description="Wall-associated receptor kinase galacturonan-binding" evidence="4">
    <location>
        <begin position="36"/>
        <end position="103"/>
    </location>
</feature>
<feature type="non-terminal residue" evidence="5">
    <location>
        <position position="1"/>
    </location>
</feature>
<accession>A0A5J9UEA0</accession>
<dbReference type="Gramene" id="TVU22045">
    <property type="protein sequence ID" value="TVU22045"/>
    <property type="gene ID" value="EJB05_31721"/>
</dbReference>
<dbReference type="Proteomes" id="UP000324897">
    <property type="component" value="Unassembled WGS sequence"/>
</dbReference>
<dbReference type="PANTHER" id="PTHR33138">
    <property type="entry name" value="OS01G0690200 PROTEIN"/>
    <property type="match status" value="1"/>
</dbReference>
<dbReference type="OrthoDB" id="687559at2759"/>
<dbReference type="Pfam" id="PF13947">
    <property type="entry name" value="GUB_WAK_bind"/>
    <property type="match status" value="1"/>
</dbReference>
<feature type="chain" id="PRO_5023885259" description="Wall-associated receptor kinase galacturonan-binding domain-containing protein" evidence="3">
    <location>
        <begin position="19"/>
        <end position="245"/>
    </location>
</feature>
<evidence type="ECO:0000256" key="3">
    <source>
        <dbReference type="SAM" id="SignalP"/>
    </source>
</evidence>
<evidence type="ECO:0000259" key="4">
    <source>
        <dbReference type="Pfam" id="PF13947"/>
    </source>
</evidence>
<feature type="signal peptide" evidence="3">
    <location>
        <begin position="1"/>
        <end position="18"/>
    </location>
</feature>
<dbReference type="EMBL" id="RWGY01000026">
    <property type="protein sequence ID" value="TVU22045.1"/>
    <property type="molecule type" value="Genomic_DNA"/>
</dbReference>
<keyword evidence="2 3" id="KW-0732">Signal</keyword>
<dbReference type="InterPro" id="IPR025287">
    <property type="entry name" value="WAK_GUB"/>
</dbReference>
<evidence type="ECO:0000256" key="1">
    <source>
        <dbReference type="ARBA" id="ARBA00004167"/>
    </source>
</evidence>
<dbReference type="GO" id="GO:0016020">
    <property type="term" value="C:membrane"/>
    <property type="evidence" value="ECO:0007669"/>
    <property type="project" value="UniProtKB-SubCell"/>
</dbReference>
<dbReference type="GO" id="GO:0030247">
    <property type="term" value="F:polysaccharide binding"/>
    <property type="evidence" value="ECO:0007669"/>
    <property type="project" value="InterPro"/>
</dbReference>